<name>A0AAJ6BNC2_9SPHN</name>
<evidence type="ECO:0000313" key="3">
    <source>
        <dbReference type="Proteomes" id="UP001218362"/>
    </source>
</evidence>
<dbReference type="InterPro" id="IPR008503">
    <property type="entry name" value="Asp_endopeptidase"/>
</dbReference>
<dbReference type="InterPro" id="IPR021109">
    <property type="entry name" value="Peptidase_aspartic_dom_sf"/>
</dbReference>
<dbReference type="Gene3D" id="2.40.70.10">
    <property type="entry name" value="Acid Proteases"/>
    <property type="match status" value="1"/>
</dbReference>
<protein>
    <submittedName>
        <fullName evidence="2">RimK/LysX family protein</fullName>
    </submittedName>
</protein>
<accession>A0AAJ6BNC2</accession>
<organism evidence="2 3">
    <name type="scientific">Candidatus Andeanibacterium colombiense</name>
    <dbReference type="NCBI Taxonomy" id="3121345"/>
    <lineage>
        <taxon>Bacteria</taxon>
        <taxon>Pseudomonadati</taxon>
        <taxon>Pseudomonadota</taxon>
        <taxon>Alphaproteobacteria</taxon>
        <taxon>Sphingomonadales</taxon>
        <taxon>Sphingomonadaceae</taxon>
        <taxon>Candidatus Andeanibacterium</taxon>
    </lineage>
</organism>
<dbReference type="PANTHER" id="PTHR38037">
    <property type="entry name" value="ZN_PROTEASE DOMAIN-CONTAINING PROTEIN"/>
    <property type="match status" value="1"/>
</dbReference>
<sequence>MRTLPVLGWRETIALPEFGLPAIPAKIDTGARTSALHATHIEIVAQGGLALVRFRIDLGHGDETPVCEAHQVSRRRITSSNGLSEERLVVTTRLELGGAAFDAEFSLTDRSDMMNPVLVGRTALAKRFLVDPSRTYLRSETKAP</sequence>
<dbReference type="Pfam" id="PF05618">
    <property type="entry name" value="Zn_protease"/>
    <property type="match status" value="1"/>
</dbReference>
<evidence type="ECO:0000259" key="1">
    <source>
        <dbReference type="Pfam" id="PF05618"/>
    </source>
</evidence>
<evidence type="ECO:0000313" key="2">
    <source>
        <dbReference type="EMBL" id="WEK47274.1"/>
    </source>
</evidence>
<reference evidence="2" key="1">
    <citation type="submission" date="2023-03" db="EMBL/GenBank/DDBJ databases">
        <title>Andean soil-derived lignocellulolytic bacterial consortium as a source of novel taxa and putative plastic-active enzymes.</title>
        <authorList>
            <person name="Diaz-Garcia L."/>
            <person name="Chuvochina M."/>
            <person name="Feuerriegel G."/>
            <person name="Bunk B."/>
            <person name="Sproer C."/>
            <person name="Streit W.R."/>
            <person name="Rodriguez L.M."/>
            <person name="Overmann J."/>
            <person name="Jimenez D.J."/>
        </authorList>
    </citation>
    <scope>NUCLEOTIDE SEQUENCE</scope>
    <source>
        <strain evidence="2">MAG 26</strain>
    </source>
</reference>
<dbReference type="AlphaFoldDB" id="A0AAJ6BNC2"/>
<dbReference type="EMBL" id="CP119316">
    <property type="protein sequence ID" value="WEK47274.1"/>
    <property type="molecule type" value="Genomic_DNA"/>
</dbReference>
<proteinExistence type="predicted"/>
<dbReference type="SUPFAM" id="SSF50630">
    <property type="entry name" value="Acid proteases"/>
    <property type="match status" value="1"/>
</dbReference>
<dbReference type="KEGG" id="acob:P0Y56_03030"/>
<dbReference type="PANTHER" id="PTHR38037:SF2">
    <property type="entry name" value="ATP-DEPENDENT ZINC PROTEASE DOMAIN-CONTAINING PROTEIN-RELATED"/>
    <property type="match status" value="1"/>
</dbReference>
<dbReference type="Proteomes" id="UP001218362">
    <property type="component" value="Chromosome"/>
</dbReference>
<gene>
    <name evidence="2" type="ORF">P0Y56_03030</name>
</gene>
<feature type="domain" description="Retropepsin-like aspartic endopeptidase" evidence="1">
    <location>
        <begin position="6"/>
        <end position="140"/>
    </location>
</feature>